<protein>
    <submittedName>
        <fullName evidence="2">Putative adaptor protein</fullName>
    </submittedName>
</protein>
<reference evidence="2 3" key="1">
    <citation type="submission" date="2017-12" db="EMBL/GenBank/DDBJ databases">
        <title>Genomic identification of Pseudomonas aeruginosa phage TC6.</title>
        <authorList>
            <person name="Lu S."/>
            <person name="Tang C."/>
            <person name="Deng C."/>
            <person name="Zhang Y."/>
            <person name="Xiao C."/>
        </authorList>
    </citation>
    <scope>NUCLEOTIDE SEQUENCE [LARGE SCALE GENOMIC DNA]</scope>
</reference>
<gene>
    <name evidence="2" type="primary">TC6_012</name>
</gene>
<evidence type="ECO:0000256" key="1">
    <source>
        <dbReference type="SAM" id="MobiDB-lite"/>
    </source>
</evidence>
<evidence type="ECO:0000313" key="2">
    <source>
        <dbReference type="EMBL" id="AUG88523.1"/>
    </source>
</evidence>
<name>A0A2H5BQB5_9CAUD</name>
<dbReference type="Proteomes" id="UP000241282">
    <property type="component" value="Segment"/>
</dbReference>
<sequence length="267" mass="31028">MIKTLLDIVQDILSEMSSDEVNSINDTIESMQVAQIVKSVYMSMMSNRNWPHQRKLIQLEPSGDDAYPTHMKLQTPIKEMCFINYDCVKDGETRKRYRTMKWAEPDDFLRSISKRNNDQDNIDVIIDPSGVELLIRNDLAPTYYTSFDDTTLIFDSYDKAVDDTLQKSKIQAMAYVMPVFFMDDNFIPEIPDEARAALLEEAKSRAFITIKQMANQKAEQEAQRQQAWLSRKAWRVNGGIKYPNYGRNSMKHQSSPYFDKHNKKPTP</sequence>
<accession>A0A2H5BQB5</accession>
<organism evidence="2 3">
    <name type="scientific">Pseudomonas phage TC6</name>
    <dbReference type="NCBI Taxonomy" id="2060947"/>
    <lineage>
        <taxon>Viruses</taxon>
        <taxon>Duplodnaviria</taxon>
        <taxon>Heunggongvirae</taxon>
        <taxon>Uroviricota</taxon>
        <taxon>Caudoviricetes</taxon>
        <taxon>Zobellviridae</taxon>
        <taxon>Paundecimvirus</taxon>
        <taxon>Paundecimvirus PA11</taxon>
    </lineage>
</organism>
<feature type="region of interest" description="Disordered" evidence="1">
    <location>
        <begin position="243"/>
        <end position="267"/>
    </location>
</feature>
<proteinExistence type="predicted"/>
<evidence type="ECO:0000313" key="3">
    <source>
        <dbReference type="Proteomes" id="UP000241282"/>
    </source>
</evidence>
<dbReference type="EMBL" id="MG676466">
    <property type="protein sequence ID" value="AUG88523.1"/>
    <property type="molecule type" value="Genomic_DNA"/>
</dbReference>